<evidence type="ECO:0000313" key="3">
    <source>
        <dbReference type="Proteomes" id="UP000320762"/>
    </source>
</evidence>
<organism evidence="2 3">
    <name type="scientific">Schizophyllum amplum</name>
    <dbReference type="NCBI Taxonomy" id="97359"/>
    <lineage>
        <taxon>Eukaryota</taxon>
        <taxon>Fungi</taxon>
        <taxon>Dikarya</taxon>
        <taxon>Basidiomycota</taxon>
        <taxon>Agaricomycotina</taxon>
        <taxon>Agaricomycetes</taxon>
        <taxon>Agaricomycetidae</taxon>
        <taxon>Agaricales</taxon>
        <taxon>Schizophyllaceae</taxon>
        <taxon>Schizophyllum</taxon>
    </lineage>
</organism>
<sequence>MPYRNKTRQTVPASRRMRVAGAQSNLLSPLKFPYDLPPHLIKPAGVKRTTPCSTATNISTSTVTVVDDVHEMIKKWAASLPTSEVEQAISGSTVKNVAAQGYFRYPKYQRSPKASELPPPPPALLDDQCATNDPDALVTEDKSTLLPAEESMSDITNDLCFLAEKAAMRRERAEERTPEYMRGPSPSELPPPMFEKDALGGKENASSDHARIEISAAISFATKHNQKLPKKSRSRHVDAAKPFKGYENMRAPSPAELPVPRDYARAQAANGPRAPSPCELPTPHDYSHEYVNGYKSTDIDQTNNAGQYEDGIARPAPRYLWTAANSALISQTDVGHMYLKVPYRV</sequence>
<comment type="caution">
    <text evidence="2">The sequence shown here is derived from an EMBL/GenBank/DDBJ whole genome shotgun (WGS) entry which is preliminary data.</text>
</comment>
<dbReference type="Proteomes" id="UP000320762">
    <property type="component" value="Unassembled WGS sequence"/>
</dbReference>
<proteinExistence type="predicted"/>
<reference evidence="2 3" key="1">
    <citation type="journal article" date="2019" name="New Phytol.">
        <title>Comparative genomics reveals unique wood-decay strategies and fruiting body development in the Schizophyllaceae.</title>
        <authorList>
            <person name="Almasi E."/>
            <person name="Sahu N."/>
            <person name="Krizsan K."/>
            <person name="Balint B."/>
            <person name="Kovacs G.M."/>
            <person name="Kiss B."/>
            <person name="Cseklye J."/>
            <person name="Drula E."/>
            <person name="Henrissat B."/>
            <person name="Nagy I."/>
            <person name="Chovatia M."/>
            <person name="Adam C."/>
            <person name="LaButti K."/>
            <person name="Lipzen A."/>
            <person name="Riley R."/>
            <person name="Grigoriev I.V."/>
            <person name="Nagy L.G."/>
        </authorList>
    </citation>
    <scope>NUCLEOTIDE SEQUENCE [LARGE SCALE GENOMIC DNA]</scope>
    <source>
        <strain evidence="2 3">NL-1724</strain>
    </source>
</reference>
<dbReference type="AlphaFoldDB" id="A0A550CWL5"/>
<accession>A0A550CWL5</accession>
<evidence type="ECO:0000313" key="2">
    <source>
        <dbReference type="EMBL" id="TRM69158.1"/>
    </source>
</evidence>
<feature type="region of interest" description="Disordered" evidence="1">
    <location>
        <begin position="171"/>
        <end position="206"/>
    </location>
</feature>
<evidence type="ECO:0000256" key="1">
    <source>
        <dbReference type="SAM" id="MobiDB-lite"/>
    </source>
</evidence>
<feature type="region of interest" description="Disordered" evidence="1">
    <location>
        <begin position="110"/>
        <end position="133"/>
    </location>
</feature>
<protein>
    <submittedName>
        <fullName evidence="2">Uncharacterized protein</fullName>
    </submittedName>
</protein>
<name>A0A550CWL5_9AGAR</name>
<gene>
    <name evidence="2" type="ORF">BD626DRAFT_562944</name>
</gene>
<feature type="compositionally biased region" description="Basic and acidic residues" evidence="1">
    <location>
        <begin position="194"/>
        <end position="206"/>
    </location>
</feature>
<dbReference type="EMBL" id="VDMD01000001">
    <property type="protein sequence ID" value="TRM69158.1"/>
    <property type="molecule type" value="Genomic_DNA"/>
</dbReference>
<keyword evidence="3" id="KW-1185">Reference proteome</keyword>